<sequence length="279" mass="32038">TAQDHEGGEVEDPELQQERKRLEALALELEEERRLQQGEEGDGAIPGQPEQDYPVFSRVPQTSFTCTDKHVPGYFADTEARCQAFHICDAGGTKHSFLCPGGSVFNQKYLVCDWWYGFVCEDAPHLYEDQRELARLYQLTSRQEQQNILAEEAFVDEQDHNYIFPQSDIFHSAETGVPNRNRFANLGENKSSPLSSEQGDRTQNGNATQQESTSGQQTTENLPAESLNYRLEKRKLQNNSFRRSRFDERTNQKEHFEPSDYGFSSSTENFESKFNLSHF</sequence>
<dbReference type="GO" id="GO:0008061">
    <property type="term" value="F:chitin binding"/>
    <property type="evidence" value="ECO:0007669"/>
    <property type="project" value="InterPro"/>
</dbReference>
<gene>
    <name evidence="4" type="ORF">g.9800</name>
</gene>
<feature type="non-terminal residue" evidence="4">
    <location>
        <position position="1"/>
    </location>
</feature>
<dbReference type="InterPro" id="IPR002557">
    <property type="entry name" value="Chitin-bd_dom"/>
</dbReference>
<reference evidence="4" key="1">
    <citation type="submission" date="2015-11" db="EMBL/GenBank/DDBJ databases">
        <title>De novo transcriptome assembly of four potential Pierce s Disease insect vectors from Arizona vineyards.</title>
        <authorList>
            <person name="Tassone E.E."/>
        </authorList>
    </citation>
    <scope>NUCLEOTIDE SEQUENCE</scope>
</reference>
<proteinExistence type="predicted"/>
<feature type="domain" description="Chitin-binding type-2" evidence="3">
    <location>
        <begin position="63"/>
        <end position="122"/>
    </location>
</feature>
<dbReference type="SUPFAM" id="SSF57625">
    <property type="entry name" value="Invertebrate chitin-binding proteins"/>
    <property type="match status" value="1"/>
</dbReference>
<evidence type="ECO:0000259" key="3">
    <source>
        <dbReference type="PROSITE" id="PS50940"/>
    </source>
</evidence>
<dbReference type="Gene3D" id="2.170.140.10">
    <property type="entry name" value="Chitin binding domain"/>
    <property type="match status" value="1"/>
</dbReference>
<dbReference type="Pfam" id="PF01607">
    <property type="entry name" value="CBM_14"/>
    <property type="match status" value="1"/>
</dbReference>
<dbReference type="SMART" id="SM00494">
    <property type="entry name" value="ChtBD2"/>
    <property type="match status" value="1"/>
</dbReference>
<dbReference type="InterPro" id="IPR036508">
    <property type="entry name" value="Chitin-bd_dom_sf"/>
</dbReference>
<accession>A0A1B6FHV5</accession>
<feature type="compositionally biased region" description="Basic and acidic residues" evidence="2">
    <location>
        <begin position="244"/>
        <end position="258"/>
    </location>
</feature>
<evidence type="ECO:0000256" key="2">
    <source>
        <dbReference type="SAM" id="MobiDB-lite"/>
    </source>
</evidence>
<dbReference type="PANTHER" id="PTHR22933:SF42">
    <property type="entry name" value="FI18455P1-RELATED"/>
    <property type="match status" value="1"/>
</dbReference>
<feature type="region of interest" description="Disordered" evidence="2">
    <location>
        <begin position="240"/>
        <end position="268"/>
    </location>
</feature>
<feature type="compositionally biased region" description="Polar residues" evidence="2">
    <location>
        <begin position="188"/>
        <end position="207"/>
    </location>
</feature>
<dbReference type="GO" id="GO:0005576">
    <property type="term" value="C:extracellular region"/>
    <property type="evidence" value="ECO:0007669"/>
    <property type="project" value="InterPro"/>
</dbReference>
<keyword evidence="1" id="KW-0175">Coiled coil</keyword>
<dbReference type="InterPro" id="IPR052976">
    <property type="entry name" value="Scoloptoxin-like"/>
</dbReference>
<protein>
    <recommendedName>
        <fullName evidence="3">Chitin-binding type-2 domain-containing protein</fullName>
    </recommendedName>
</protein>
<feature type="region of interest" description="Disordered" evidence="2">
    <location>
        <begin position="180"/>
        <end position="227"/>
    </location>
</feature>
<dbReference type="EMBL" id="GECZ01020045">
    <property type="protein sequence ID" value="JAS49724.1"/>
    <property type="molecule type" value="Transcribed_RNA"/>
</dbReference>
<evidence type="ECO:0000313" key="4">
    <source>
        <dbReference type="EMBL" id="JAS49724.1"/>
    </source>
</evidence>
<dbReference type="AlphaFoldDB" id="A0A1B6FHV5"/>
<organism evidence="4">
    <name type="scientific">Cuerna arida</name>
    <dbReference type="NCBI Taxonomy" id="1464854"/>
    <lineage>
        <taxon>Eukaryota</taxon>
        <taxon>Metazoa</taxon>
        <taxon>Ecdysozoa</taxon>
        <taxon>Arthropoda</taxon>
        <taxon>Hexapoda</taxon>
        <taxon>Insecta</taxon>
        <taxon>Pterygota</taxon>
        <taxon>Neoptera</taxon>
        <taxon>Paraneoptera</taxon>
        <taxon>Hemiptera</taxon>
        <taxon>Auchenorrhyncha</taxon>
        <taxon>Membracoidea</taxon>
        <taxon>Cicadellidae</taxon>
        <taxon>Cicadellinae</taxon>
        <taxon>Proconiini</taxon>
        <taxon>Cuerna</taxon>
    </lineage>
</organism>
<dbReference type="PROSITE" id="PS50940">
    <property type="entry name" value="CHIT_BIND_II"/>
    <property type="match status" value="1"/>
</dbReference>
<dbReference type="PANTHER" id="PTHR22933">
    <property type="entry name" value="FI18007P1-RELATED"/>
    <property type="match status" value="1"/>
</dbReference>
<name>A0A1B6FHV5_9HEMI</name>
<evidence type="ECO:0000256" key="1">
    <source>
        <dbReference type="SAM" id="Coils"/>
    </source>
</evidence>
<feature type="compositionally biased region" description="Low complexity" evidence="2">
    <location>
        <begin position="208"/>
        <end position="220"/>
    </location>
</feature>
<feature type="coiled-coil region" evidence="1">
    <location>
        <begin position="12"/>
        <end position="39"/>
    </location>
</feature>